<dbReference type="Proteomes" id="UP001165074">
    <property type="component" value="Unassembled WGS sequence"/>
</dbReference>
<dbReference type="Gene3D" id="1.10.357.10">
    <property type="entry name" value="Tetracycline Repressor, domain 2"/>
    <property type="match status" value="1"/>
</dbReference>
<dbReference type="RefSeq" id="WP_285580730.1">
    <property type="nucleotide sequence ID" value="NZ_BSTK01000015.1"/>
</dbReference>
<keyword evidence="3 5" id="KW-0238">DNA-binding</keyword>
<dbReference type="InterPro" id="IPR050109">
    <property type="entry name" value="HTH-type_TetR-like_transc_reg"/>
</dbReference>
<dbReference type="PRINTS" id="PR00455">
    <property type="entry name" value="HTHTETR"/>
</dbReference>
<evidence type="ECO:0000256" key="1">
    <source>
        <dbReference type="ARBA" id="ARBA00022491"/>
    </source>
</evidence>
<evidence type="ECO:0000256" key="3">
    <source>
        <dbReference type="ARBA" id="ARBA00023125"/>
    </source>
</evidence>
<dbReference type="Pfam" id="PF13977">
    <property type="entry name" value="TetR_C_6"/>
    <property type="match status" value="1"/>
</dbReference>
<evidence type="ECO:0000256" key="2">
    <source>
        <dbReference type="ARBA" id="ARBA00023015"/>
    </source>
</evidence>
<evidence type="ECO:0000313" key="8">
    <source>
        <dbReference type="Proteomes" id="UP001165074"/>
    </source>
</evidence>
<dbReference type="InterPro" id="IPR036271">
    <property type="entry name" value="Tet_transcr_reg_TetR-rel_C_sf"/>
</dbReference>
<dbReference type="PROSITE" id="PS50977">
    <property type="entry name" value="HTH_TETR_2"/>
    <property type="match status" value="1"/>
</dbReference>
<dbReference type="GO" id="GO:0000976">
    <property type="term" value="F:transcription cis-regulatory region binding"/>
    <property type="evidence" value="ECO:0007669"/>
    <property type="project" value="TreeGrafter"/>
</dbReference>
<dbReference type="InterPro" id="IPR023772">
    <property type="entry name" value="DNA-bd_HTH_TetR-type_CS"/>
</dbReference>
<keyword evidence="4" id="KW-0804">Transcription</keyword>
<keyword evidence="8" id="KW-1185">Reference proteome</keyword>
<name>A0A9W6S7R6_9ACTN</name>
<feature type="domain" description="HTH tetR-type" evidence="6">
    <location>
        <begin position="10"/>
        <end position="70"/>
    </location>
</feature>
<dbReference type="AlphaFoldDB" id="A0A9W6S7R6"/>
<dbReference type="PANTHER" id="PTHR30055:SF229">
    <property type="entry name" value="HTH-TYPE TRANSCRIPTIONAL REPRESSOR RV1474C"/>
    <property type="match status" value="1"/>
</dbReference>
<dbReference type="PANTHER" id="PTHR30055">
    <property type="entry name" value="HTH-TYPE TRANSCRIPTIONAL REGULATOR RUTR"/>
    <property type="match status" value="1"/>
</dbReference>
<dbReference type="SUPFAM" id="SSF46689">
    <property type="entry name" value="Homeodomain-like"/>
    <property type="match status" value="1"/>
</dbReference>
<dbReference type="SUPFAM" id="SSF48498">
    <property type="entry name" value="Tetracyclin repressor-like, C-terminal domain"/>
    <property type="match status" value="1"/>
</dbReference>
<dbReference type="Pfam" id="PF00440">
    <property type="entry name" value="TetR_N"/>
    <property type="match status" value="1"/>
</dbReference>
<dbReference type="InterPro" id="IPR009057">
    <property type="entry name" value="Homeodomain-like_sf"/>
</dbReference>
<evidence type="ECO:0000313" key="7">
    <source>
        <dbReference type="EMBL" id="GLY90086.1"/>
    </source>
</evidence>
<evidence type="ECO:0000259" key="6">
    <source>
        <dbReference type="PROSITE" id="PS50977"/>
    </source>
</evidence>
<dbReference type="GO" id="GO:0003700">
    <property type="term" value="F:DNA-binding transcription factor activity"/>
    <property type="evidence" value="ECO:0007669"/>
    <property type="project" value="TreeGrafter"/>
</dbReference>
<evidence type="ECO:0000256" key="5">
    <source>
        <dbReference type="PROSITE-ProRule" id="PRU00335"/>
    </source>
</evidence>
<feature type="DNA-binding region" description="H-T-H motif" evidence="5">
    <location>
        <begin position="33"/>
        <end position="52"/>
    </location>
</feature>
<dbReference type="InterPro" id="IPR039538">
    <property type="entry name" value="BetI_C"/>
</dbReference>
<gene>
    <name evidence="7" type="ORF">Airi02_080150</name>
</gene>
<dbReference type="EMBL" id="BSTK01000015">
    <property type="protein sequence ID" value="GLY90086.1"/>
    <property type="molecule type" value="Genomic_DNA"/>
</dbReference>
<dbReference type="Gene3D" id="1.10.10.60">
    <property type="entry name" value="Homeodomain-like"/>
    <property type="match status" value="1"/>
</dbReference>
<protein>
    <recommendedName>
        <fullName evidence="6">HTH tetR-type domain-containing protein</fullName>
    </recommendedName>
</protein>
<keyword evidence="1" id="KW-0678">Repressor</keyword>
<keyword evidence="2" id="KW-0805">Transcription regulation</keyword>
<proteinExistence type="predicted"/>
<sequence length="197" mass="21855">MPRVSDEHLERRRQQILDAARLCFIRKGFHLTSMQDVFAESGLSAGAVYRYFKSKNEIIHAIATERQGSAVQLLETIVKEDPLPPFEEIIERFLTLVQSMLDDDGVLRVAPQVWAEALHDPTYREIVSVLFAGVRSSWTSLAVRMRDAGRLPEDADPEAMGATLMCLMPGFVMQRLLAGDVDAAAVTAGIRALTGAR</sequence>
<dbReference type="InterPro" id="IPR001647">
    <property type="entry name" value="HTH_TetR"/>
</dbReference>
<comment type="caution">
    <text evidence="7">The sequence shown here is derived from an EMBL/GenBank/DDBJ whole genome shotgun (WGS) entry which is preliminary data.</text>
</comment>
<organism evidence="7 8">
    <name type="scientific">Actinoallomurus iriomotensis</name>
    <dbReference type="NCBI Taxonomy" id="478107"/>
    <lineage>
        <taxon>Bacteria</taxon>
        <taxon>Bacillati</taxon>
        <taxon>Actinomycetota</taxon>
        <taxon>Actinomycetes</taxon>
        <taxon>Streptosporangiales</taxon>
        <taxon>Thermomonosporaceae</taxon>
        <taxon>Actinoallomurus</taxon>
    </lineage>
</organism>
<dbReference type="PROSITE" id="PS01081">
    <property type="entry name" value="HTH_TETR_1"/>
    <property type="match status" value="1"/>
</dbReference>
<reference evidence="7" key="1">
    <citation type="submission" date="2023-03" db="EMBL/GenBank/DDBJ databases">
        <title>Actinoallomurus iriomotensis NBRC 103684.</title>
        <authorList>
            <person name="Ichikawa N."/>
            <person name="Sato H."/>
            <person name="Tonouchi N."/>
        </authorList>
    </citation>
    <scope>NUCLEOTIDE SEQUENCE</scope>
    <source>
        <strain evidence="7">NBRC 103684</strain>
    </source>
</reference>
<evidence type="ECO:0000256" key="4">
    <source>
        <dbReference type="ARBA" id="ARBA00023163"/>
    </source>
</evidence>
<accession>A0A9W6S7R6</accession>